<dbReference type="Gene3D" id="3.30.530.20">
    <property type="match status" value="1"/>
</dbReference>
<gene>
    <name evidence="3" type="ORF">GCM10009844_21660</name>
</gene>
<organism evidence="3 4">
    <name type="scientific">Nocardioides koreensis</name>
    <dbReference type="NCBI Taxonomy" id="433651"/>
    <lineage>
        <taxon>Bacteria</taxon>
        <taxon>Bacillati</taxon>
        <taxon>Actinomycetota</taxon>
        <taxon>Actinomycetes</taxon>
        <taxon>Propionibacteriales</taxon>
        <taxon>Nocardioidaceae</taxon>
        <taxon>Nocardioides</taxon>
    </lineage>
</organism>
<protein>
    <recommendedName>
        <fullName evidence="2">Activator of Hsp90 ATPase homologue 1/2-like C-terminal domain-containing protein</fullName>
    </recommendedName>
</protein>
<sequence>MTAFDLTVTITRGNITEIDFEGLSPAETFFVWDDARRPWPAHRLAAVPLVHIDESVNLSLTWRVEVPRARVWQCLTDADLLSQWLGELVSGAIGADSSFEVNHGDSYCCRSTVVTCAEPSRLDFTWQFPDEPASTVALELDESDGTTDLRLSHRALGDLAESYRDGWCVHLSYLEAAALGTPLPPSMFWRLHGTMAQLNLRGSGIHLSGRPVNME</sequence>
<dbReference type="SUPFAM" id="SSF55961">
    <property type="entry name" value="Bet v1-like"/>
    <property type="match status" value="1"/>
</dbReference>
<dbReference type="InterPro" id="IPR023393">
    <property type="entry name" value="START-like_dom_sf"/>
</dbReference>
<feature type="domain" description="Activator of Hsp90 ATPase homologue 1/2-like C-terminal" evidence="2">
    <location>
        <begin position="66"/>
        <end position="176"/>
    </location>
</feature>
<dbReference type="Pfam" id="PF08327">
    <property type="entry name" value="AHSA1"/>
    <property type="match status" value="1"/>
</dbReference>
<evidence type="ECO:0000259" key="2">
    <source>
        <dbReference type="Pfam" id="PF08327"/>
    </source>
</evidence>
<evidence type="ECO:0000313" key="3">
    <source>
        <dbReference type="EMBL" id="GAA2146066.1"/>
    </source>
</evidence>
<comment type="similarity">
    <text evidence="1">Belongs to the AHA1 family.</text>
</comment>
<reference evidence="3 4" key="1">
    <citation type="journal article" date="2019" name="Int. J. Syst. Evol. Microbiol.">
        <title>The Global Catalogue of Microorganisms (GCM) 10K type strain sequencing project: providing services to taxonomists for standard genome sequencing and annotation.</title>
        <authorList>
            <consortium name="The Broad Institute Genomics Platform"/>
            <consortium name="The Broad Institute Genome Sequencing Center for Infectious Disease"/>
            <person name="Wu L."/>
            <person name="Ma J."/>
        </authorList>
    </citation>
    <scope>NUCLEOTIDE SEQUENCE [LARGE SCALE GENOMIC DNA]</scope>
    <source>
        <strain evidence="3 4">JCM 16022</strain>
    </source>
</reference>
<dbReference type="InterPro" id="IPR013538">
    <property type="entry name" value="ASHA1/2-like_C"/>
</dbReference>
<dbReference type="RefSeq" id="WP_344151383.1">
    <property type="nucleotide sequence ID" value="NZ_BAAAQR010000005.1"/>
</dbReference>
<accession>A0ABN2ZR03</accession>
<comment type="caution">
    <text evidence="3">The sequence shown here is derived from an EMBL/GenBank/DDBJ whole genome shotgun (WGS) entry which is preliminary data.</text>
</comment>
<keyword evidence="4" id="KW-1185">Reference proteome</keyword>
<evidence type="ECO:0000256" key="1">
    <source>
        <dbReference type="ARBA" id="ARBA00006817"/>
    </source>
</evidence>
<name>A0ABN2ZR03_9ACTN</name>
<dbReference type="Proteomes" id="UP001501771">
    <property type="component" value="Unassembled WGS sequence"/>
</dbReference>
<dbReference type="EMBL" id="BAAAQR010000005">
    <property type="protein sequence ID" value="GAA2146066.1"/>
    <property type="molecule type" value="Genomic_DNA"/>
</dbReference>
<evidence type="ECO:0000313" key="4">
    <source>
        <dbReference type="Proteomes" id="UP001501771"/>
    </source>
</evidence>
<proteinExistence type="inferred from homology"/>